<dbReference type="InterPro" id="IPR027531">
    <property type="entry name" value="eIF3f"/>
</dbReference>
<dbReference type="PROSITE" id="PS50249">
    <property type="entry name" value="MPN"/>
    <property type="match status" value="1"/>
</dbReference>
<sequence>MALNVTVKVHPVVKFQIVDAYERRNADAHRVIGTLLGFVDKGVVEVTNCFCVPHKEYEVEVEAELSYAADMFELNRKVNPQEAIVGWWATGHEVTSHSSVIHEYYARECNNPVHMTLDTTLQGARMGLRAYLCVPIGVPGGKAGTMFTPIPVEVVCYEPEIVGINLCQKTIGSSDDIVEPMQDLAQVADAAHKLTGLLDQLLQYVEDVLADKLPANAAVGRALLDMVHSVPKMSSQEFDSMFTSNIKDLLMVITLTQLTKTQLQLNEKLTMLTTL</sequence>
<evidence type="ECO:0000256" key="1">
    <source>
        <dbReference type="ARBA" id="ARBA00022490"/>
    </source>
</evidence>
<comment type="function">
    <text evidence="4">Deubiquitinates activated NOTCH1, promoting its nuclear import, thereby acting as a positive regulator of Notch signaling.</text>
</comment>
<reference evidence="7" key="1">
    <citation type="journal article" date="2024" name="Gigascience">
        <title>Chromosome-level genome of the poultry shaft louse Menopon gallinae provides insight into the host-switching and adaptive evolution of parasitic lice.</title>
        <authorList>
            <person name="Xu Y."/>
            <person name="Ma L."/>
            <person name="Liu S."/>
            <person name="Liang Y."/>
            <person name="Liu Q."/>
            <person name="He Z."/>
            <person name="Tian L."/>
            <person name="Duan Y."/>
            <person name="Cai W."/>
            <person name="Li H."/>
            <person name="Song F."/>
        </authorList>
    </citation>
    <scope>NUCLEOTIDE SEQUENCE</scope>
    <source>
        <strain evidence="7">Cailab_2023a</strain>
    </source>
</reference>
<evidence type="ECO:0000256" key="2">
    <source>
        <dbReference type="ARBA" id="ARBA00022540"/>
    </source>
</evidence>
<dbReference type="HAMAP" id="MF_03005">
    <property type="entry name" value="eIF3f"/>
    <property type="match status" value="1"/>
</dbReference>
<gene>
    <name evidence="7" type="ORF">PYX00_009266</name>
</gene>
<comment type="function">
    <text evidence="5">Component of the eukaryotic translation initiation factor 3 (eIF-3) complex, which is involved in protein synthesis of a specialized repertoire of mRNAs and, together with other initiation factors, stimulates binding of mRNA and methionyl-tRNAi to the 40S ribosome. The eIF-3 complex specifically targets and initiates translation of a subset of mRNAs involved in cell proliferation.</text>
</comment>
<dbReference type="InterPro" id="IPR037518">
    <property type="entry name" value="MPN"/>
</dbReference>
<proteinExistence type="inferred from homology"/>
<name>A0AAW2HAQ9_9NEOP</name>
<accession>A0AAW2HAQ9</accession>
<dbReference type="EMBL" id="JARGDH010000005">
    <property type="protein sequence ID" value="KAL0266827.1"/>
    <property type="molecule type" value="Genomic_DNA"/>
</dbReference>
<evidence type="ECO:0000256" key="5">
    <source>
        <dbReference type="HAMAP-Rule" id="MF_03005"/>
    </source>
</evidence>
<evidence type="ECO:0000313" key="7">
    <source>
        <dbReference type="EMBL" id="KAL0266827.1"/>
    </source>
</evidence>
<dbReference type="FunFam" id="3.40.140.10:FF:000014">
    <property type="entry name" value="Eukaryotic translation initiation factor 3 subunit F"/>
    <property type="match status" value="1"/>
</dbReference>
<dbReference type="Pfam" id="PF01398">
    <property type="entry name" value="JAB"/>
    <property type="match status" value="1"/>
</dbReference>
<protein>
    <recommendedName>
        <fullName evidence="5">Eukaryotic translation initiation factor 3 subunit F</fullName>
        <shortName evidence="5">eIF3f</shortName>
    </recommendedName>
    <alternativeName>
        <fullName evidence="5">Eukaryotic translation initiation factor 3 subunit 5</fullName>
    </alternativeName>
</protein>
<dbReference type="GO" id="GO:0071541">
    <property type="term" value="C:eukaryotic translation initiation factor 3 complex, eIF3m"/>
    <property type="evidence" value="ECO:0007669"/>
    <property type="project" value="TreeGrafter"/>
</dbReference>
<dbReference type="Gene3D" id="3.40.140.10">
    <property type="entry name" value="Cytidine Deaminase, domain 2"/>
    <property type="match status" value="1"/>
</dbReference>
<dbReference type="PANTHER" id="PTHR10540">
    <property type="entry name" value="EUKARYOTIC TRANSLATION INITIATION FACTOR 3 SUBUNIT F-RELATED"/>
    <property type="match status" value="1"/>
</dbReference>
<comment type="similarity">
    <text evidence="5">Belongs to the eIF-3 subunit F family.</text>
</comment>
<keyword evidence="2 5" id="KW-0396">Initiation factor</keyword>
<dbReference type="InterPro" id="IPR000555">
    <property type="entry name" value="JAMM/MPN+_dom"/>
</dbReference>
<dbReference type="GO" id="GO:0001732">
    <property type="term" value="P:formation of cytoplasmic translation initiation complex"/>
    <property type="evidence" value="ECO:0007669"/>
    <property type="project" value="UniProtKB-UniRule"/>
</dbReference>
<evidence type="ECO:0000256" key="4">
    <source>
        <dbReference type="ARBA" id="ARBA00059951"/>
    </source>
</evidence>
<dbReference type="GO" id="GO:0031369">
    <property type="term" value="F:translation initiation factor binding"/>
    <property type="evidence" value="ECO:0007669"/>
    <property type="project" value="InterPro"/>
</dbReference>
<dbReference type="GO" id="GO:0008237">
    <property type="term" value="F:metallopeptidase activity"/>
    <property type="evidence" value="ECO:0007669"/>
    <property type="project" value="InterPro"/>
</dbReference>
<evidence type="ECO:0000259" key="6">
    <source>
        <dbReference type="PROSITE" id="PS50249"/>
    </source>
</evidence>
<dbReference type="GO" id="GO:0003743">
    <property type="term" value="F:translation initiation factor activity"/>
    <property type="evidence" value="ECO:0007669"/>
    <property type="project" value="UniProtKB-UniRule"/>
</dbReference>
<feature type="domain" description="MPN" evidence="6">
    <location>
        <begin position="7"/>
        <end position="137"/>
    </location>
</feature>
<keyword evidence="1 5" id="KW-0963">Cytoplasm</keyword>
<organism evidence="7">
    <name type="scientific">Menopon gallinae</name>
    <name type="common">poultry shaft louse</name>
    <dbReference type="NCBI Taxonomy" id="328185"/>
    <lineage>
        <taxon>Eukaryota</taxon>
        <taxon>Metazoa</taxon>
        <taxon>Ecdysozoa</taxon>
        <taxon>Arthropoda</taxon>
        <taxon>Hexapoda</taxon>
        <taxon>Insecta</taxon>
        <taxon>Pterygota</taxon>
        <taxon>Neoptera</taxon>
        <taxon>Paraneoptera</taxon>
        <taxon>Psocodea</taxon>
        <taxon>Troctomorpha</taxon>
        <taxon>Phthiraptera</taxon>
        <taxon>Amblycera</taxon>
        <taxon>Menoponidae</taxon>
        <taxon>Menopon</taxon>
    </lineage>
</organism>
<dbReference type="InterPro" id="IPR024969">
    <property type="entry name" value="EIF3F/CSN6-like_C"/>
</dbReference>
<dbReference type="PANTHER" id="PTHR10540:SF6">
    <property type="entry name" value="EUKARYOTIC TRANSLATION INITIATION FACTOR 3 SUBUNIT F"/>
    <property type="match status" value="1"/>
</dbReference>
<keyword evidence="3 5" id="KW-0648">Protein biosynthesis</keyword>
<comment type="subcellular location">
    <subcellularLocation>
        <location evidence="5">Cytoplasm</location>
    </subcellularLocation>
</comment>
<dbReference type="GO" id="GO:0016282">
    <property type="term" value="C:eukaryotic 43S preinitiation complex"/>
    <property type="evidence" value="ECO:0007669"/>
    <property type="project" value="UniProtKB-UniRule"/>
</dbReference>
<dbReference type="CDD" id="cd08064">
    <property type="entry name" value="MPN_eIF3f"/>
    <property type="match status" value="1"/>
</dbReference>
<dbReference type="GO" id="GO:0033290">
    <property type="term" value="C:eukaryotic 48S preinitiation complex"/>
    <property type="evidence" value="ECO:0007669"/>
    <property type="project" value="UniProtKB-UniRule"/>
</dbReference>
<evidence type="ECO:0000256" key="3">
    <source>
        <dbReference type="ARBA" id="ARBA00022917"/>
    </source>
</evidence>
<dbReference type="AlphaFoldDB" id="A0AAW2HAQ9"/>
<dbReference type="Pfam" id="PF13012">
    <property type="entry name" value="MitMem_reg"/>
    <property type="match status" value="1"/>
</dbReference>
<comment type="subunit">
    <text evidence="5">Component of the eukaryotic translation initiation factor 3 (eIF-3) complex.</text>
</comment>
<dbReference type="GO" id="GO:0101005">
    <property type="term" value="F:deubiquitinase activity"/>
    <property type="evidence" value="ECO:0007669"/>
    <property type="project" value="UniProtKB-ARBA"/>
</dbReference>
<comment type="caution">
    <text evidence="7">The sequence shown here is derived from an EMBL/GenBank/DDBJ whole genome shotgun (WGS) entry which is preliminary data.</text>
</comment>
<dbReference type="SMART" id="SM00232">
    <property type="entry name" value="JAB_MPN"/>
    <property type="match status" value="1"/>
</dbReference>